<evidence type="ECO:0000259" key="2">
    <source>
        <dbReference type="Pfam" id="PF02517"/>
    </source>
</evidence>
<keyword evidence="1" id="KW-1133">Transmembrane helix</keyword>
<dbReference type="Proteomes" id="UP000321749">
    <property type="component" value="Unassembled WGS sequence"/>
</dbReference>
<keyword evidence="4" id="KW-1185">Reference proteome</keyword>
<evidence type="ECO:0000313" key="4">
    <source>
        <dbReference type="Proteomes" id="UP000321749"/>
    </source>
</evidence>
<dbReference type="GO" id="GO:0004175">
    <property type="term" value="F:endopeptidase activity"/>
    <property type="evidence" value="ECO:0007669"/>
    <property type="project" value="UniProtKB-ARBA"/>
</dbReference>
<organism evidence="3 4">
    <name type="scientific">Agrococcus baldri</name>
    <dbReference type="NCBI Taxonomy" id="153730"/>
    <lineage>
        <taxon>Bacteria</taxon>
        <taxon>Bacillati</taxon>
        <taxon>Actinomycetota</taxon>
        <taxon>Actinomycetes</taxon>
        <taxon>Micrococcales</taxon>
        <taxon>Microbacteriaceae</taxon>
        <taxon>Agrococcus</taxon>
    </lineage>
</organism>
<protein>
    <recommendedName>
        <fullName evidence="2">CAAX prenyl protease 2/Lysostaphin resistance protein A-like domain-containing protein</fullName>
    </recommendedName>
</protein>
<dbReference type="EMBL" id="BJUU01000015">
    <property type="protein sequence ID" value="GEK80859.1"/>
    <property type="molecule type" value="Genomic_DNA"/>
</dbReference>
<feature type="transmembrane region" description="Helical" evidence="1">
    <location>
        <begin position="248"/>
        <end position="270"/>
    </location>
</feature>
<dbReference type="Pfam" id="PF02517">
    <property type="entry name" value="Rce1-like"/>
    <property type="match status" value="1"/>
</dbReference>
<gene>
    <name evidence="3" type="ORF">ABA31_22100</name>
</gene>
<feature type="transmembrane region" description="Helical" evidence="1">
    <location>
        <begin position="119"/>
        <end position="147"/>
    </location>
</feature>
<keyword evidence="1" id="KW-0472">Membrane</keyword>
<evidence type="ECO:0000313" key="3">
    <source>
        <dbReference type="EMBL" id="GEK80859.1"/>
    </source>
</evidence>
<feature type="domain" description="CAAX prenyl protease 2/Lysostaphin resistance protein A-like" evidence="2">
    <location>
        <begin position="160"/>
        <end position="260"/>
    </location>
</feature>
<sequence>MSTPAARARPGHAGAAVTSPILTAAGPVGFAPVPPAGRTSRLPRARTALAAFAALTLLPMVGLAALAFAGGIDGADLQAMTTAVMLLPALVAVFVWSVTRPLPIGQALRVRPERGWPRALGWSLVALVAVAAIGAATAGLALLLGIAEPGLDWQAVLPAIPPVLATMLALSLAEEVGWRGFAQRLLAPIGLVRASLGIAAFWALWHAPAMTVWVWEGSMPLAVALTTLGGLLLGGLVLSALAALGGSVWPAVAGHAAMNSIVVFATSTLVTGDAAEIGALGLLPWALAAAALLAVAARRALPARRRRPR</sequence>
<accession>A0AA87RI20</accession>
<comment type="caution">
    <text evidence="3">The sequence shown here is derived from an EMBL/GenBank/DDBJ whole genome shotgun (WGS) entry which is preliminary data.</text>
</comment>
<feature type="transmembrane region" description="Helical" evidence="1">
    <location>
        <begin position="217"/>
        <end position="241"/>
    </location>
</feature>
<dbReference type="InterPro" id="IPR003675">
    <property type="entry name" value="Rce1/LyrA-like_dom"/>
</dbReference>
<name>A0AA87RI20_9MICO</name>
<feature type="transmembrane region" description="Helical" evidence="1">
    <location>
        <begin position="48"/>
        <end position="71"/>
    </location>
</feature>
<dbReference type="PANTHER" id="PTHR35797:SF1">
    <property type="entry name" value="PROTEASE"/>
    <property type="match status" value="1"/>
</dbReference>
<feature type="transmembrane region" description="Helical" evidence="1">
    <location>
        <begin position="282"/>
        <end position="301"/>
    </location>
</feature>
<proteinExistence type="predicted"/>
<dbReference type="RefSeq" id="WP_146795506.1">
    <property type="nucleotide sequence ID" value="NZ_BJUU01000015.1"/>
</dbReference>
<evidence type="ECO:0000256" key="1">
    <source>
        <dbReference type="SAM" id="Phobius"/>
    </source>
</evidence>
<reference evidence="3 4" key="1">
    <citation type="submission" date="2019-07" db="EMBL/GenBank/DDBJ databases">
        <title>Whole genome shotgun sequence of Agrococcus baldri NBRC 103055.</title>
        <authorList>
            <person name="Hosoyama A."/>
            <person name="Uohara A."/>
            <person name="Ohji S."/>
            <person name="Ichikawa N."/>
        </authorList>
    </citation>
    <scope>NUCLEOTIDE SEQUENCE [LARGE SCALE GENOMIC DNA]</scope>
    <source>
        <strain evidence="3 4">NBRC 103055</strain>
    </source>
</reference>
<dbReference type="AlphaFoldDB" id="A0AA87RI20"/>
<feature type="transmembrane region" description="Helical" evidence="1">
    <location>
        <begin position="77"/>
        <end position="98"/>
    </location>
</feature>
<dbReference type="GO" id="GO:0080120">
    <property type="term" value="P:CAAX-box protein maturation"/>
    <property type="evidence" value="ECO:0007669"/>
    <property type="project" value="UniProtKB-ARBA"/>
</dbReference>
<feature type="transmembrane region" description="Helical" evidence="1">
    <location>
        <begin position="185"/>
        <end position="205"/>
    </location>
</feature>
<keyword evidence="1" id="KW-0812">Transmembrane</keyword>
<dbReference type="InterPro" id="IPR042150">
    <property type="entry name" value="MmRce1-like"/>
</dbReference>
<dbReference type="PANTHER" id="PTHR35797">
    <property type="entry name" value="PROTEASE-RELATED"/>
    <property type="match status" value="1"/>
</dbReference>
<feature type="transmembrane region" description="Helical" evidence="1">
    <location>
        <begin position="153"/>
        <end position="173"/>
    </location>
</feature>